<dbReference type="OrthoDB" id="9807187at2"/>
<proteinExistence type="inferred from homology"/>
<dbReference type="PANTHER" id="PTHR34584:SF1">
    <property type="entry name" value="NA(+)_H(+) ANTIPORTER SUBUNIT E1"/>
    <property type="match status" value="1"/>
</dbReference>
<dbReference type="RefSeq" id="WP_037193737.1">
    <property type="nucleotide sequence ID" value="NZ_FMAF01000001.1"/>
</dbReference>
<reference evidence="8 9" key="1">
    <citation type="submission" date="2016-08" db="EMBL/GenBank/DDBJ databases">
        <authorList>
            <person name="Seilhamer J.J."/>
        </authorList>
    </citation>
    <scope>NUCLEOTIDE SEQUENCE [LARGE SCALE GENOMIC DNA]</scope>
    <source>
        <strain evidence="8 9">P1-7</strain>
    </source>
</reference>
<evidence type="ECO:0000256" key="7">
    <source>
        <dbReference type="SAM" id="Phobius"/>
    </source>
</evidence>
<dbReference type="PANTHER" id="PTHR34584">
    <property type="entry name" value="NA(+)/H(+) ANTIPORTER SUBUNIT E1"/>
    <property type="match status" value="1"/>
</dbReference>
<feature type="transmembrane region" description="Helical" evidence="7">
    <location>
        <begin position="57"/>
        <end position="79"/>
    </location>
</feature>
<evidence type="ECO:0000313" key="8">
    <source>
        <dbReference type="EMBL" id="SCB08916.1"/>
    </source>
</evidence>
<dbReference type="Proteomes" id="UP000199205">
    <property type="component" value="Unassembled WGS sequence"/>
</dbReference>
<keyword evidence="6 7" id="KW-0472">Membrane</keyword>
<sequence length="157" mass="17300">MILFVFNLLLAIVWVAVTGSASFMNLVFGFLLAAVALGIVRSSYGGVLYLGRVRRILALLLLFLCELAKSAWAVAMAVMSPKMDVKPGIFAFPLTVDRDFEITLLANLITLTPGTLSVDVSDDRKILYVHALDCSDPDAIRRSIAEGFERRIMEAFR</sequence>
<protein>
    <submittedName>
        <fullName evidence="8">Multicomponent Na+:H+ antiporter subunit E</fullName>
    </submittedName>
</protein>
<keyword evidence="5 7" id="KW-1133">Transmembrane helix</keyword>
<name>A0A1C3U0B9_9HYPH</name>
<dbReference type="EMBL" id="FMAF01000001">
    <property type="protein sequence ID" value="SCB08916.1"/>
    <property type="molecule type" value="Genomic_DNA"/>
</dbReference>
<evidence type="ECO:0000256" key="3">
    <source>
        <dbReference type="ARBA" id="ARBA00022475"/>
    </source>
</evidence>
<dbReference type="GO" id="GO:0005886">
    <property type="term" value="C:plasma membrane"/>
    <property type="evidence" value="ECO:0007669"/>
    <property type="project" value="UniProtKB-SubCell"/>
</dbReference>
<comment type="subcellular location">
    <subcellularLocation>
        <location evidence="1">Cell membrane</location>
        <topology evidence="1">Multi-pass membrane protein</topology>
    </subcellularLocation>
</comment>
<keyword evidence="3" id="KW-1003">Cell membrane</keyword>
<evidence type="ECO:0000256" key="5">
    <source>
        <dbReference type="ARBA" id="ARBA00022989"/>
    </source>
</evidence>
<accession>A0A1C3U0B9</accession>
<evidence type="ECO:0000256" key="4">
    <source>
        <dbReference type="ARBA" id="ARBA00022692"/>
    </source>
</evidence>
<evidence type="ECO:0000256" key="2">
    <source>
        <dbReference type="ARBA" id="ARBA00006228"/>
    </source>
</evidence>
<evidence type="ECO:0000313" key="9">
    <source>
        <dbReference type="Proteomes" id="UP000199205"/>
    </source>
</evidence>
<dbReference type="NCBIfam" id="NF006519">
    <property type="entry name" value="PRK08965.1-3"/>
    <property type="match status" value="1"/>
</dbReference>
<dbReference type="Pfam" id="PF01899">
    <property type="entry name" value="MNHE"/>
    <property type="match status" value="1"/>
</dbReference>
<feature type="transmembrane region" description="Helical" evidence="7">
    <location>
        <begin position="28"/>
        <end position="50"/>
    </location>
</feature>
<dbReference type="AlphaFoldDB" id="A0A1C3U0B9"/>
<gene>
    <name evidence="8" type="ORF">GA0061101_101285</name>
</gene>
<evidence type="ECO:0000256" key="6">
    <source>
        <dbReference type="ARBA" id="ARBA00023136"/>
    </source>
</evidence>
<dbReference type="GO" id="GO:0008324">
    <property type="term" value="F:monoatomic cation transmembrane transporter activity"/>
    <property type="evidence" value="ECO:0007669"/>
    <property type="project" value="InterPro"/>
</dbReference>
<dbReference type="PIRSF" id="PIRSF019239">
    <property type="entry name" value="MrpE"/>
    <property type="match status" value="1"/>
</dbReference>
<evidence type="ECO:0000256" key="1">
    <source>
        <dbReference type="ARBA" id="ARBA00004651"/>
    </source>
</evidence>
<organism evidence="8 9">
    <name type="scientific">Rhizobium lusitanum</name>
    <dbReference type="NCBI Taxonomy" id="293958"/>
    <lineage>
        <taxon>Bacteria</taxon>
        <taxon>Pseudomonadati</taxon>
        <taxon>Pseudomonadota</taxon>
        <taxon>Alphaproteobacteria</taxon>
        <taxon>Hyphomicrobiales</taxon>
        <taxon>Rhizobiaceae</taxon>
        <taxon>Rhizobium/Agrobacterium group</taxon>
        <taxon>Rhizobium</taxon>
    </lineage>
</organism>
<dbReference type="InterPro" id="IPR002758">
    <property type="entry name" value="Cation_antiport_E"/>
</dbReference>
<comment type="similarity">
    <text evidence="2">Belongs to the CPA3 antiporters (TC 2.A.63) subunit E family.</text>
</comment>
<keyword evidence="4 7" id="KW-0812">Transmembrane</keyword>